<dbReference type="GO" id="GO:0005506">
    <property type="term" value="F:iron ion binding"/>
    <property type="evidence" value="ECO:0007669"/>
    <property type="project" value="InterPro"/>
</dbReference>
<dbReference type="Proteomes" id="UP000435243">
    <property type="component" value="Unassembled WGS sequence"/>
</dbReference>
<evidence type="ECO:0000313" key="3">
    <source>
        <dbReference type="EMBL" id="MXO88169.1"/>
    </source>
</evidence>
<protein>
    <submittedName>
        <fullName evidence="3">Cytochrome P450</fullName>
    </submittedName>
</protein>
<organism evidence="3 4">
    <name type="scientific">Alteraurantiacibacter aestuarii</name>
    <dbReference type="NCBI Taxonomy" id="650004"/>
    <lineage>
        <taxon>Bacteria</taxon>
        <taxon>Pseudomonadati</taxon>
        <taxon>Pseudomonadota</taxon>
        <taxon>Alphaproteobacteria</taxon>
        <taxon>Sphingomonadales</taxon>
        <taxon>Erythrobacteraceae</taxon>
        <taxon>Alteraurantiacibacter</taxon>
    </lineage>
</organism>
<comment type="caution">
    <text evidence="3">The sequence shown here is derived from an EMBL/GenBank/DDBJ whole genome shotgun (WGS) entry which is preliminary data.</text>
</comment>
<dbReference type="InterPro" id="IPR036396">
    <property type="entry name" value="Cyt_P450_sf"/>
</dbReference>
<dbReference type="CDD" id="cd11037">
    <property type="entry name" value="CYP199A2-like"/>
    <property type="match status" value="1"/>
</dbReference>
<evidence type="ECO:0000256" key="1">
    <source>
        <dbReference type="ARBA" id="ARBA00010617"/>
    </source>
</evidence>
<dbReference type="PANTHER" id="PTHR46696:SF1">
    <property type="entry name" value="CYTOCHROME P450 YJIB-RELATED"/>
    <property type="match status" value="1"/>
</dbReference>
<evidence type="ECO:0000256" key="2">
    <source>
        <dbReference type="RuleBase" id="RU000461"/>
    </source>
</evidence>
<dbReference type="SUPFAM" id="SSF48264">
    <property type="entry name" value="Cytochrome P450"/>
    <property type="match status" value="1"/>
</dbReference>
<name>A0A844ZRD8_9SPHN</name>
<dbReference type="OrthoDB" id="5522954at2"/>
<keyword evidence="4" id="KW-1185">Reference proteome</keyword>
<reference evidence="3 4" key="1">
    <citation type="submission" date="2019-12" db="EMBL/GenBank/DDBJ databases">
        <title>Genomic-based taxomic classification of the family Erythrobacteraceae.</title>
        <authorList>
            <person name="Xu L."/>
        </authorList>
    </citation>
    <scope>NUCLEOTIDE SEQUENCE [LARGE SCALE GENOMIC DNA]</scope>
    <source>
        <strain evidence="3 4">JCM 16339</strain>
    </source>
</reference>
<dbReference type="RefSeq" id="WP_160590169.1">
    <property type="nucleotide sequence ID" value="NZ_BAAAFP010000002.1"/>
</dbReference>
<dbReference type="GO" id="GO:0016705">
    <property type="term" value="F:oxidoreductase activity, acting on paired donors, with incorporation or reduction of molecular oxygen"/>
    <property type="evidence" value="ECO:0007669"/>
    <property type="project" value="InterPro"/>
</dbReference>
<dbReference type="PROSITE" id="PS00086">
    <property type="entry name" value="CYTOCHROME_P450"/>
    <property type="match status" value="1"/>
</dbReference>
<gene>
    <name evidence="3" type="ORF">GRI32_05380</name>
</gene>
<dbReference type="GO" id="GO:0004497">
    <property type="term" value="F:monooxygenase activity"/>
    <property type="evidence" value="ECO:0007669"/>
    <property type="project" value="UniProtKB-KW"/>
</dbReference>
<sequence>MGLFEASVPHLTVDPFDEEFLADPFAHHGRLRDAGPVVWLEKYQVYAMARFEEVQAALRDHETFCSARGVGLADFAKEEPFRAPSLLLETDPPLHSQTRKLMSRIVSLKALKELRPLWQEKAQALVASLVERGRFDAATDLGEVFPMQVFPDTIGLMDEGREKLIEYATIVFNGFGPRNRVFEQSLIGKEDSIAWVEEACKRENLKPGGWGMAVYDAVTEAGLPPDYAPRLVRSFLSAGVDTTVNGISHLMLALGKYPQEFSKLCADPKLATRAFEESLRWDSTVQTFFRTATRDVDVAGTTIPEGAKVLLFLASANRDPRKWDGPDEFRIERPAGGHVGFGFGIHQCLGQMVARLEGELIAAEFARQASSIRIAGEPVRRLNNTLWAISSLPVEVAGK</sequence>
<dbReference type="Pfam" id="PF00067">
    <property type="entry name" value="p450"/>
    <property type="match status" value="1"/>
</dbReference>
<dbReference type="PANTHER" id="PTHR46696">
    <property type="entry name" value="P450, PUTATIVE (EUROFUNG)-RELATED"/>
    <property type="match status" value="1"/>
</dbReference>
<evidence type="ECO:0000313" key="4">
    <source>
        <dbReference type="Proteomes" id="UP000435243"/>
    </source>
</evidence>
<dbReference type="InterPro" id="IPR002397">
    <property type="entry name" value="Cyt_P450_B"/>
</dbReference>
<dbReference type="PRINTS" id="PR00359">
    <property type="entry name" value="BP450"/>
</dbReference>
<accession>A0A844ZRD8</accession>
<dbReference type="GO" id="GO:0020037">
    <property type="term" value="F:heme binding"/>
    <property type="evidence" value="ECO:0007669"/>
    <property type="project" value="InterPro"/>
</dbReference>
<dbReference type="InterPro" id="IPR001128">
    <property type="entry name" value="Cyt_P450"/>
</dbReference>
<dbReference type="AlphaFoldDB" id="A0A844ZRD8"/>
<dbReference type="EMBL" id="WTYY01000002">
    <property type="protein sequence ID" value="MXO88169.1"/>
    <property type="molecule type" value="Genomic_DNA"/>
</dbReference>
<keyword evidence="2" id="KW-0479">Metal-binding</keyword>
<keyword evidence="2" id="KW-0408">Iron</keyword>
<comment type="similarity">
    <text evidence="1 2">Belongs to the cytochrome P450 family.</text>
</comment>
<dbReference type="InterPro" id="IPR017972">
    <property type="entry name" value="Cyt_P450_CS"/>
</dbReference>
<proteinExistence type="inferred from homology"/>
<dbReference type="Gene3D" id="1.10.630.10">
    <property type="entry name" value="Cytochrome P450"/>
    <property type="match status" value="1"/>
</dbReference>
<keyword evidence="2" id="KW-0349">Heme</keyword>
<keyword evidence="2" id="KW-0503">Monooxygenase</keyword>
<keyword evidence="2" id="KW-0560">Oxidoreductase</keyword>